<comment type="catalytic activity">
    <reaction evidence="9">
        <text>6-carboxy-5,6,7,8-tetrahydropterin + H(+) = 7-carboxy-7-carbaguanine + NH4(+)</text>
        <dbReference type="Rhea" id="RHEA:27974"/>
        <dbReference type="ChEBI" id="CHEBI:15378"/>
        <dbReference type="ChEBI" id="CHEBI:28938"/>
        <dbReference type="ChEBI" id="CHEBI:61032"/>
        <dbReference type="ChEBI" id="CHEBI:61036"/>
        <dbReference type="EC" id="4.3.99.3"/>
    </reaction>
</comment>
<dbReference type="GO" id="GO:1904047">
    <property type="term" value="F:S-adenosyl-L-methionine binding"/>
    <property type="evidence" value="ECO:0007669"/>
    <property type="project" value="UniProtKB-UniRule"/>
</dbReference>
<comment type="cofactor">
    <cofactor evidence="9">
        <name>S-adenosyl-L-methionine</name>
        <dbReference type="ChEBI" id="CHEBI:59789"/>
    </cofactor>
    <text evidence="9">Binds 1 S-adenosyl-L-methionine per subunit.</text>
</comment>
<evidence type="ECO:0000313" key="12">
    <source>
        <dbReference type="Proteomes" id="UP000198824"/>
    </source>
</evidence>
<name>A0A1I6JY51_9SPHN</name>
<dbReference type="RefSeq" id="WP_093311791.1">
    <property type="nucleotide sequence ID" value="NZ_FOZG01000001.1"/>
</dbReference>
<proteinExistence type="inferred from homology"/>
<dbReference type="PANTHER" id="PTHR42836">
    <property type="entry name" value="7-CARBOXY-7-DEAZAGUANINE SYNTHASE"/>
    <property type="match status" value="1"/>
</dbReference>
<dbReference type="CDD" id="cd01335">
    <property type="entry name" value="Radical_SAM"/>
    <property type="match status" value="1"/>
</dbReference>
<feature type="binding site" evidence="9">
    <location>
        <position position="52"/>
    </location>
    <ligand>
        <name>Mg(2+)</name>
        <dbReference type="ChEBI" id="CHEBI:18420"/>
    </ligand>
</feature>
<dbReference type="GO" id="GO:0016840">
    <property type="term" value="F:carbon-nitrogen lyase activity"/>
    <property type="evidence" value="ECO:0007669"/>
    <property type="project" value="UniProtKB-UniRule"/>
</dbReference>
<evidence type="ECO:0000259" key="10">
    <source>
        <dbReference type="PROSITE" id="PS51918"/>
    </source>
</evidence>
<keyword evidence="6 9" id="KW-0408">Iron</keyword>
<reference evidence="11 12" key="1">
    <citation type="submission" date="2016-10" db="EMBL/GenBank/DDBJ databases">
        <authorList>
            <person name="de Groot N.N."/>
        </authorList>
    </citation>
    <scope>NUCLEOTIDE SEQUENCE [LARGE SCALE GENOMIC DNA]</scope>
    <source>
        <strain evidence="11 12">S5-249</strain>
    </source>
</reference>
<keyword evidence="12" id="KW-1185">Reference proteome</keyword>
<comment type="caution">
    <text evidence="9">Lacks conserved residue(s) required for the propagation of feature annotation.</text>
</comment>
<evidence type="ECO:0000256" key="7">
    <source>
        <dbReference type="ARBA" id="ARBA00023014"/>
    </source>
</evidence>
<dbReference type="GO" id="GO:0008616">
    <property type="term" value="P:tRNA queuosine(34) biosynthetic process"/>
    <property type="evidence" value="ECO:0007669"/>
    <property type="project" value="UniProtKB-UniRule"/>
</dbReference>
<keyword evidence="7 9" id="KW-0411">Iron-sulfur</keyword>
<keyword evidence="1 9" id="KW-0004">4Fe-4S</keyword>
<feature type="binding site" evidence="9">
    <location>
        <position position="50"/>
    </location>
    <ligand>
        <name>[4Fe-4S] cluster</name>
        <dbReference type="ChEBI" id="CHEBI:49883"/>
        <note>4Fe-4S-S-AdoMet</note>
    </ligand>
</feature>
<dbReference type="Gene3D" id="3.20.20.70">
    <property type="entry name" value="Aldolase class I"/>
    <property type="match status" value="1"/>
</dbReference>
<evidence type="ECO:0000256" key="3">
    <source>
        <dbReference type="ARBA" id="ARBA00022723"/>
    </source>
</evidence>
<dbReference type="InterPro" id="IPR030977">
    <property type="entry name" value="QueE_Cx14CxxC"/>
</dbReference>
<dbReference type="SUPFAM" id="SSF102114">
    <property type="entry name" value="Radical SAM enzymes"/>
    <property type="match status" value="1"/>
</dbReference>
<keyword evidence="2 9" id="KW-0949">S-adenosyl-L-methionine</keyword>
<evidence type="ECO:0000256" key="8">
    <source>
        <dbReference type="ARBA" id="ARBA00023239"/>
    </source>
</evidence>
<sequence>MAGYAVKEMFLTLQGEGLQAGRRAVFIRFAGCNLWSGREQDRAGADCTFCDTDFVGTDGDGGGRYADGGALADAALGLWGEWLEEPGAPPFAVLTGGEPTLQVDEALIAALKARGFELAIETNGTRPVPDGIDWICVSPKAGNEVVQRSGDELKLVWPQPGVDFKAMEAWDFTHLLIQPMDGNSAVDTRNSAIKFVLTHPRWRLSVQTHKLVGLR</sequence>
<dbReference type="GO" id="GO:0051539">
    <property type="term" value="F:4 iron, 4 sulfur cluster binding"/>
    <property type="evidence" value="ECO:0007669"/>
    <property type="project" value="UniProtKB-UniRule"/>
</dbReference>
<feature type="binding site" evidence="9">
    <location>
        <begin position="13"/>
        <end position="15"/>
    </location>
    <ligand>
        <name>substrate</name>
    </ligand>
</feature>
<dbReference type="InterPro" id="IPR058240">
    <property type="entry name" value="rSAM_sf"/>
</dbReference>
<evidence type="ECO:0000256" key="6">
    <source>
        <dbReference type="ARBA" id="ARBA00023004"/>
    </source>
</evidence>
<dbReference type="STRING" id="1166337.SAMN05192580_1067"/>
<protein>
    <recommendedName>
        <fullName evidence="9">7-carboxy-7-deazaguanine synthase</fullName>
        <shortName evidence="9">CDG synthase</shortName>
        <ecNumber evidence="9">4.3.99.3</ecNumber>
    </recommendedName>
    <alternativeName>
        <fullName evidence="9">Queuosine biosynthesis protein QueE</fullName>
    </alternativeName>
</protein>
<dbReference type="Proteomes" id="UP000198824">
    <property type="component" value="Unassembled WGS sequence"/>
</dbReference>
<dbReference type="InterPro" id="IPR013785">
    <property type="entry name" value="Aldolase_TIM"/>
</dbReference>
<comment type="similarity">
    <text evidence="9">Belongs to the radical SAM superfamily. 7-carboxy-7-deazaguanine synthase family.</text>
</comment>
<evidence type="ECO:0000256" key="5">
    <source>
        <dbReference type="ARBA" id="ARBA00022842"/>
    </source>
</evidence>
<evidence type="ECO:0000256" key="2">
    <source>
        <dbReference type="ARBA" id="ARBA00022691"/>
    </source>
</evidence>
<dbReference type="GO" id="GO:0000287">
    <property type="term" value="F:magnesium ion binding"/>
    <property type="evidence" value="ECO:0007669"/>
    <property type="project" value="UniProtKB-UniRule"/>
</dbReference>
<feature type="binding site" evidence="9">
    <location>
        <position position="97"/>
    </location>
    <ligand>
        <name>S-adenosyl-L-methionine</name>
        <dbReference type="ChEBI" id="CHEBI:59789"/>
    </ligand>
</feature>
<comment type="subunit">
    <text evidence="9">Homodimer.</text>
</comment>
<dbReference type="UniPathway" id="UPA00391"/>
<feature type="binding site" evidence="9">
    <location>
        <begin position="49"/>
        <end position="51"/>
    </location>
    <ligand>
        <name>S-adenosyl-L-methionine</name>
        <dbReference type="ChEBI" id="CHEBI:59789"/>
    </ligand>
</feature>
<feature type="binding site" evidence="9">
    <location>
        <position position="28"/>
    </location>
    <ligand>
        <name>substrate</name>
    </ligand>
</feature>
<evidence type="ECO:0000256" key="9">
    <source>
        <dbReference type="HAMAP-Rule" id="MF_00917"/>
    </source>
</evidence>
<keyword evidence="8 9" id="KW-0456">Lyase</keyword>
<dbReference type="PANTHER" id="PTHR42836:SF1">
    <property type="entry name" value="7-CARBOXY-7-DEAZAGUANINE SYNTHASE"/>
    <property type="match status" value="1"/>
</dbReference>
<comment type="function">
    <text evidence="9">Catalyzes the complex heterocyclic radical-mediated conversion of 6-carboxy-5,6,7,8-tetrahydropterin (CPH4) to 7-carboxy-7-deazaguanine (CDG), a step common to the biosynthetic pathways of all 7-deazapurine-containing compounds.</text>
</comment>
<evidence type="ECO:0000256" key="1">
    <source>
        <dbReference type="ARBA" id="ARBA00022485"/>
    </source>
</evidence>
<feature type="binding site" evidence="9">
    <location>
        <position position="47"/>
    </location>
    <ligand>
        <name>[4Fe-4S] cluster</name>
        <dbReference type="ChEBI" id="CHEBI:49883"/>
        <note>4Fe-4S-S-AdoMet</note>
    </ligand>
</feature>
<dbReference type="EC" id="4.3.99.3" evidence="9"/>
<feature type="binding site" evidence="9">
    <location>
        <begin position="138"/>
        <end position="140"/>
    </location>
    <ligand>
        <name>S-adenosyl-L-methionine</name>
        <dbReference type="ChEBI" id="CHEBI:59789"/>
    </ligand>
</feature>
<keyword evidence="3 9" id="KW-0479">Metal-binding</keyword>
<comment type="cofactor">
    <cofactor evidence="9">
        <name>[4Fe-4S] cluster</name>
        <dbReference type="ChEBI" id="CHEBI:49883"/>
    </cofactor>
    <text evidence="9">Binds 1 [4Fe-4S] cluster. The cluster is coordinated with 3 cysteines and an exchangeable S-adenosyl-L-methionine.</text>
</comment>
<keyword evidence="5 9" id="KW-0460">Magnesium</keyword>
<feature type="binding site" evidence="9">
    <location>
        <begin position="178"/>
        <end position="181"/>
    </location>
    <ligand>
        <name>S-adenosyl-L-methionine</name>
        <dbReference type="ChEBI" id="CHEBI:59789"/>
    </ligand>
</feature>
<accession>A0A1I6JY51</accession>
<feature type="binding site" evidence="9">
    <location>
        <position position="95"/>
    </location>
    <ligand>
        <name>substrate</name>
    </ligand>
</feature>
<dbReference type="PROSITE" id="PS51918">
    <property type="entry name" value="RADICAL_SAM"/>
    <property type="match status" value="1"/>
</dbReference>
<comment type="pathway">
    <text evidence="9">Purine metabolism; 7-cyano-7-deazaguanine biosynthesis.</text>
</comment>
<dbReference type="EMBL" id="FOZG01000001">
    <property type="protein sequence ID" value="SFR83897.1"/>
    <property type="molecule type" value="Genomic_DNA"/>
</dbReference>
<organism evidence="11 12">
    <name type="scientific">Sphingomonas jatrophae</name>
    <dbReference type="NCBI Taxonomy" id="1166337"/>
    <lineage>
        <taxon>Bacteria</taxon>
        <taxon>Pseudomonadati</taxon>
        <taxon>Pseudomonadota</taxon>
        <taxon>Alphaproteobacteria</taxon>
        <taxon>Sphingomonadales</taxon>
        <taxon>Sphingomonadaceae</taxon>
        <taxon>Sphingomonas</taxon>
    </lineage>
</organism>
<dbReference type="InterPro" id="IPR007197">
    <property type="entry name" value="rSAM"/>
</dbReference>
<comment type="cofactor">
    <cofactor evidence="9">
        <name>Mg(2+)</name>
        <dbReference type="ChEBI" id="CHEBI:18420"/>
    </cofactor>
</comment>
<evidence type="ECO:0000256" key="4">
    <source>
        <dbReference type="ARBA" id="ARBA00022785"/>
    </source>
</evidence>
<keyword evidence="4 9" id="KW-0671">Queuosine biosynthesis</keyword>
<feature type="binding site" evidence="9">
    <location>
        <position position="32"/>
    </location>
    <ligand>
        <name>[4Fe-4S] cluster</name>
        <dbReference type="ChEBI" id="CHEBI:49883"/>
        <note>4Fe-4S-S-AdoMet</note>
    </ligand>
</feature>
<dbReference type="SFLD" id="SFLDF00376">
    <property type="entry name" value="7-carboxy-7-deazaguanine_synth"/>
    <property type="match status" value="1"/>
</dbReference>
<evidence type="ECO:0000313" key="11">
    <source>
        <dbReference type="EMBL" id="SFR83897.1"/>
    </source>
</evidence>
<dbReference type="NCBIfam" id="TIGR04508">
    <property type="entry name" value="queE_Cx14CxxC"/>
    <property type="match status" value="1"/>
</dbReference>
<dbReference type="InterPro" id="IPR024924">
    <property type="entry name" value="7-CO-7-deazaguanine_synth-like"/>
</dbReference>
<gene>
    <name evidence="9" type="primary">queE</name>
    <name evidence="11" type="ORF">SAMN05192580_1067</name>
</gene>
<feature type="domain" description="Radical SAM core" evidence="10">
    <location>
        <begin position="19"/>
        <end position="215"/>
    </location>
</feature>
<dbReference type="OrthoDB" id="9792276at2"/>
<dbReference type="HAMAP" id="MF_00917">
    <property type="entry name" value="QueE"/>
    <property type="match status" value="1"/>
</dbReference>
<dbReference type="SFLD" id="SFLDS00029">
    <property type="entry name" value="Radical_SAM"/>
    <property type="match status" value="1"/>
</dbReference>
<dbReference type="AlphaFoldDB" id="A0A1I6JY51"/>